<dbReference type="eggNOG" id="ENOG502QVZX">
    <property type="taxonomic scope" value="Eukaryota"/>
</dbReference>
<dbReference type="PANTHER" id="PTHR35399:SF2">
    <property type="entry name" value="DUF839 DOMAIN-CONTAINING PROTEIN"/>
    <property type="match status" value="1"/>
</dbReference>
<keyword evidence="1" id="KW-0732">Signal</keyword>
<accession>I0YWU2</accession>
<evidence type="ECO:0000313" key="3">
    <source>
        <dbReference type="Proteomes" id="UP000007264"/>
    </source>
</evidence>
<dbReference type="EMBL" id="AGSI01000009">
    <property type="protein sequence ID" value="EIE22861.1"/>
    <property type="molecule type" value="Genomic_DNA"/>
</dbReference>
<dbReference type="Proteomes" id="UP000007264">
    <property type="component" value="Unassembled WGS sequence"/>
</dbReference>
<evidence type="ECO:0000256" key="1">
    <source>
        <dbReference type="SAM" id="SignalP"/>
    </source>
</evidence>
<dbReference type="InterPro" id="IPR008557">
    <property type="entry name" value="PhoX"/>
</dbReference>
<name>I0YWU2_COCSC</name>
<dbReference type="KEGG" id="csl:COCSUDRAFT_42448"/>
<feature type="signal peptide" evidence="1">
    <location>
        <begin position="1"/>
        <end position="20"/>
    </location>
</feature>
<dbReference type="RefSeq" id="XP_005647405.1">
    <property type="nucleotide sequence ID" value="XM_005647348.1"/>
</dbReference>
<protein>
    <recommendedName>
        <fullName evidence="4">Alkaline phosphatase</fullName>
    </recommendedName>
</protein>
<organism evidence="2 3">
    <name type="scientific">Coccomyxa subellipsoidea (strain C-169)</name>
    <name type="common">Green microalga</name>
    <dbReference type="NCBI Taxonomy" id="574566"/>
    <lineage>
        <taxon>Eukaryota</taxon>
        <taxon>Viridiplantae</taxon>
        <taxon>Chlorophyta</taxon>
        <taxon>core chlorophytes</taxon>
        <taxon>Trebouxiophyceae</taxon>
        <taxon>Trebouxiophyceae incertae sedis</taxon>
        <taxon>Coccomyxaceae</taxon>
        <taxon>Coccomyxa</taxon>
        <taxon>Coccomyxa subellipsoidea</taxon>
    </lineage>
</organism>
<keyword evidence="3" id="KW-1185">Reference proteome</keyword>
<evidence type="ECO:0008006" key="4">
    <source>
        <dbReference type="Google" id="ProtNLM"/>
    </source>
</evidence>
<dbReference type="Pfam" id="PF05787">
    <property type="entry name" value="PhoX"/>
    <property type="match status" value="1"/>
</dbReference>
<reference evidence="2 3" key="1">
    <citation type="journal article" date="2012" name="Genome Biol.">
        <title>The genome of the polar eukaryotic microalga coccomyxa subellipsoidea reveals traits of cold adaptation.</title>
        <authorList>
            <person name="Blanc G."/>
            <person name="Agarkova I."/>
            <person name="Grimwood J."/>
            <person name="Kuo A."/>
            <person name="Brueggeman A."/>
            <person name="Dunigan D."/>
            <person name="Gurnon J."/>
            <person name="Ladunga I."/>
            <person name="Lindquist E."/>
            <person name="Lucas S."/>
            <person name="Pangilinan J."/>
            <person name="Proschold T."/>
            <person name="Salamov A."/>
            <person name="Schmutz J."/>
            <person name="Weeks D."/>
            <person name="Yamada T."/>
            <person name="Claverie J.M."/>
            <person name="Grigoriev I."/>
            <person name="Van Etten J."/>
            <person name="Lomsadze A."/>
            <person name="Borodovsky M."/>
        </authorList>
    </citation>
    <scope>NUCLEOTIDE SEQUENCE [LARGE SCALE GENOMIC DNA]</scope>
    <source>
        <strain evidence="2 3">C-169</strain>
    </source>
</reference>
<gene>
    <name evidence="2" type="ORF">COCSUDRAFT_42448</name>
</gene>
<proteinExistence type="predicted"/>
<dbReference type="AlphaFoldDB" id="I0YWU2"/>
<dbReference type="GeneID" id="17040848"/>
<dbReference type="PANTHER" id="PTHR35399">
    <property type="entry name" value="SLR8030 PROTEIN"/>
    <property type="match status" value="1"/>
</dbReference>
<feature type="chain" id="PRO_5003637367" description="Alkaline phosphatase" evidence="1">
    <location>
        <begin position="21"/>
        <end position="692"/>
    </location>
</feature>
<sequence length="692" mass="75586">MVRLVATVLVFIAALHAASGTLDAINALREGAAGAARRAVDTVRDVIIPGDSSSEPAPTFEVPVEVGFPSLDYQKHKILTAPTAILDGKEWPLNYNTLLRTGDKANPDEKYAFGQHVAQNGDLVYETAADGRPAIQRLNDGSIVGAYSFSQSPDFTSLLPVGDRLFSFVHFESFGPFQAYFLELKQDKETCKLSVISSVPTNFSDWGGLWTPCAGSVSPWNTHLGSEEYEPNGLAFTRNTIAELRGGLDSYQNLLLTSQMKYFGKYPNTTTLADIKTLFKPYKYGYATEMTAYANGTNSVKKHYALGRMAWELPYVLPDNVTVYGGDDGDNTMMTMFKAAKPGDLSCGTLYAAAVTQLTSENGGTFDLSWIDLGFACEKDLIPLANTILFTDMFETAVYDATTNSCPAGFTPIFLNNAITPECLKVKPGQEINASRFETRRYAAIKGATTEFSKYEGITFSPNNGEFGQIYIAISRVENGMEDNRVGGNANPTFDRGGKNSIKLPYNRCGCVYTLDVNQTYVAQKMSALICGNTATNTDNLNACDKKSISSPDNLSMMRGYNKLIIGEDTGTHQNDVIWLYDFADKSLKRLQTTPYGSETTSPYWYENINGCAYFVSVVQHPYEESDSARITDNASTGRAGYVGYLGPLKASTRKAPIRAPFKAEVVNAVVDEVQAVTDNVSENIDTIQTVG</sequence>
<evidence type="ECO:0000313" key="2">
    <source>
        <dbReference type="EMBL" id="EIE22861.1"/>
    </source>
</evidence>
<comment type="caution">
    <text evidence="2">The sequence shown here is derived from an EMBL/GenBank/DDBJ whole genome shotgun (WGS) entry which is preliminary data.</text>
</comment>
<dbReference type="OrthoDB" id="10265760at2759"/>